<evidence type="ECO:0000313" key="4">
    <source>
        <dbReference type="Proteomes" id="UP001221898"/>
    </source>
</evidence>
<comment type="caution">
    <text evidence="3">The sequence shown here is derived from an EMBL/GenBank/DDBJ whole genome shotgun (WGS) entry which is preliminary data.</text>
</comment>
<evidence type="ECO:0000313" key="3">
    <source>
        <dbReference type="EMBL" id="KAJ8391425.1"/>
    </source>
</evidence>
<gene>
    <name evidence="3" type="ORF">AAFF_G00090550</name>
</gene>
<organism evidence="3 4">
    <name type="scientific">Aldrovandia affinis</name>
    <dbReference type="NCBI Taxonomy" id="143900"/>
    <lineage>
        <taxon>Eukaryota</taxon>
        <taxon>Metazoa</taxon>
        <taxon>Chordata</taxon>
        <taxon>Craniata</taxon>
        <taxon>Vertebrata</taxon>
        <taxon>Euteleostomi</taxon>
        <taxon>Actinopterygii</taxon>
        <taxon>Neopterygii</taxon>
        <taxon>Teleostei</taxon>
        <taxon>Notacanthiformes</taxon>
        <taxon>Halosauridae</taxon>
        <taxon>Aldrovandia</taxon>
    </lineage>
</organism>
<dbReference type="EMBL" id="JAINUG010000158">
    <property type="protein sequence ID" value="KAJ8391425.1"/>
    <property type="molecule type" value="Genomic_DNA"/>
</dbReference>
<evidence type="ECO:0000256" key="1">
    <source>
        <dbReference type="SAM" id="Coils"/>
    </source>
</evidence>
<accession>A0AAD7WCE2</accession>
<feature type="region of interest" description="Disordered" evidence="2">
    <location>
        <begin position="64"/>
        <end position="91"/>
    </location>
</feature>
<keyword evidence="4" id="KW-1185">Reference proteome</keyword>
<proteinExistence type="predicted"/>
<protein>
    <recommendedName>
        <fullName evidence="5">Mirror-image polydactyly 1</fullName>
    </recommendedName>
</protein>
<dbReference type="InterPro" id="IPR026175">
    <property type="entry name" value="MIPOL1"/>
</dbReference>
<dbReference type="Proteomes" id="UP001221898">
    <property type="component" value="Unassembled WGS sequence"/>
</dbReference>
<feature type="coiled-coil region" evidence="1">
    <location>
        <begin position="172"/>
        <end position="213"/>
    </location>
</feature>
<feature type="compositionally biased region" description="Polar residues" evidence="2">
    <location>
        <begin position="71"/>
        <end position="86"/>
    </location>
</feature>
<feature type="non-terminal residue" evidence="3">
    <location>
        <position position="223"/>
    </location>
</feature>
<name>A0AAD7WCE2_9TELE</name>
<evidence type="ECO:0000256" key="2">
    <source>
        <dbReference type="SAM" id="MobiDB-lite"/>
    </source>
</evidence>
<dbReference type="AlphaFoldDB" id="A0AAD7WCE2"/>
<dbReference type="PANTHER" id="PTHR22089:SF2">
    <property type="entry name" value="MIRROR-IMAGE POLYDACTYLY GENE 1 PROTEIN"/>
    <property type="match status" value="1"/>
</dbReference>
<sequence length="223" mass="25293">DLEELLNRINAAESALGIERSGVVIVDRLQKARERRKKITAEEMNAVIEERDAALTKCRRLEQDLHHAKEQSQTSANSARHPTAENNQERARKEELEAILRQRDGAVELSRSLEEEVQTLRMYYSLHQSLSQEASLKEQFDSTLSSYSQALRTQEGQATQASLHHQQLLAQLQALASEHHSTQAQLQLAQEAEKEANEKVQKLERLVEVLRKKVGTGSVRTVI</sequence>
<keyword evidence="1" id="KW-0175">Coiled coil</keyword>
<reference evidence="3" key="1">
    <citation type="journal article" date="2023" name="Science">
        <title>Genome structures resolve the early diversification of teleost fishes.</title>
        <authorList>
            <person name="Parey E."/>
            <person name="Louis A."/>
            <person name="Montfort J."/>
            <person name="Bouchez O."/>
            <person name="Roques C."/>
            <person name="Iampietro C."/>
            <person name="Lluch J."/>
            <person name="Castinel A."/>
            <person name="Donnadieu C."/>
            <person name="Desvignes T."/>
            <person name="Floi Bucao C."/>
            <person name="Jouanno E."/>
            <person name="Wen M."/>
            <person name="Mejri S."/>
            <person name="Dirks R."/>
            <person name="Jansen H."/>
            <person name="Henkel C."/>
            <person name="Chen W.J."/>
            <person name="Zahm M."/>
            <person name="Cabau C."/>
            <person name="Klopp C."/>
            <person name="Thompson A.W."/>
            <person name="Robinson-Rechavi M."/>
            <person name="Braasch I."/>
            <person name="Lecointre G."/>
            <person name="Bobe J."/>
            <person name="Postlethwait J.H."/>
            <person name="Berthelot C."/>
            <person name="Roest Crollius H."/>
            <person name="Guiguen Y."/>
        </authorList>
    </citation>
    <scope>NUCLEOTIDE SEQUENCE</scope>
    <source>
        <strain evidence="3">NC1722</strain>
    </source>
</reference>
<evidence type="ECO:0008006" key="5">
    <source>
        <dbReference type="Google" id="ProtNLM"/>
    </source>
</evidence>
<dbReference type="PANTHER" id="PTHR22089">
    <property type="entry name" value="MIRROR-IMAGE POLYDACTYLY GENE 1 PROTEIN"/>
    <property type="match status" value="1"/>
</dbReference>